<feature type="transmembrane region" description="Helical" evidence="6">
    <location>
        <begin position="19"/>
        <end position="37"/>
    </location>
</feature>
<organism evidence="8 9">
    <name type="scientific">Blepharisma stoltei</name>
    <dbReference type="NCBI Taxonomy" id="1481888"/>
    <lineage>
        <taxon>Eukaryota</taxon>
        <taxon>Sar</taxon>
        <taxon>Alveolata</taxon>
        <taxon>Ciliophora</taxon>
        <taxon>Postciliodesmatophora</taxon>
        <taxon>Heterotrichea</taxon>
        <taxon>Heterotrichida</taxon>
        <taxon>Blepharismidae</taxon>
        <taxon>Blepharisma</taxon>
    </lineage>
</organism>
<dbReference type="Proteomes" id="UP001162131">
    <property type="component" value="Unassembled WGS sequence"/>
</dbReference>
<dbReference type="EMBL" id="CAJZBQ010000043">
    <property type="protein sequence ID" value="CAG9327404.1"/>
    <property type="molecule type" value="Genomic_DNA"/>
</dbReference>
<feature type="domain" description="Reticulon" evidence="7">
    <location>
        <begin position="8"/>
        <end position="182"/>
    </location>
</feature>
<reference evidence="8" key="1">
    <citation type="submission" date="2021-09" db="EMBL/GenBank/DDBJ databases">
        <authorList>
            <consortium name="AG Swart"/>
            <person name="Singh M."/>
            <person name="Singh A."/>
            <person name="Seah K."/>
            <person name="Emmerich C."/>
        </authorList>
    </citation>
    <scope>NUCLEOTIDE SEQUENCE</scope>
    <source>
        <strain evidence="8">ATCC30299</strain>
    </source>
</reference>
<evidence type="ECO:0000256" key="1">
    <source>
        <dbReference type="ARBA" id="ARBA00004477"/>
    </source>
</evidence>
<keyword evidence="5 6" id="KW-0472">Membrane</keyword>
<name>A0AAU9JN38_9CILI</name>
<dbReference type="InterPro" id="IPR003388">
    <property type="entry name" value="Reticulon"/>
</dbReference>
<gene>
    <name evidence="8" type="ORF">BSTOLATCC_MIC43443</name>
</gene>
<evidence type="ECO:0000256" key="5">
    <source>
        <dbReference type="ARBA" id="ARBA00023136"/>
    </source>
</evidence>
<dbReference type="PANTHER" id="PTHR45799">
    <property type="entry name" value="RETICULON-LIKE PROTEIN"/>
    <property type="match status" value="1"/>
</dbReference>
<evidence type="ECO:0000256" key="2">
    <source>
        <dbReference type="ARBA" id="ARBA00022692"/>
    </source>
</evidence>
<keyword evidence="3 6" id="KW-0256">Endoplasmic reticulum</keyword>
<evidence type="ECO:0000259" key="7">
    <source>
        <dbReference type="PROSITE" id="PS50845"/>
    </source>
</evidence>
<evidence type="ECO:0000256" key="4">
    <source>
        <dbReference type="ARBA" id="ARBA00022989"/>
    </source>
</evidence>
<evidence type="ECO:0000313" key="8">
    <source>
        <dbReference type="EMBL" id="CAG9327404.1"/>
    </source>
</evidence>
<accession>A0AAU9JN38</accession>
<comment type="caution">
    <text evidence="8">The sequence shown here is derived from an EMBL/GenBank/DDBJ whole genome shotgun (WGS) entry which is preliminary data.</text>
</comment>
<dbReference type="PANTHER" id="PTHR45799:SF2">
    <property type="entry name" value="RETICULON-LIKE PROTEIN"/>
    <property type="match status" value="1"/>
</dbReference>
<comment type="subcellular location">
    <subcellularLocation>
        <location evidence="1 6">Endoplasmic reticulum membrane</location>
        <topology evidence="1 6">Multi-pass membrane protein</topology>
    </subcellularLocation>
</comment>
<dbReference type="AlphaFoldDB" id="A0AAU9JN38"/>
<keyword evidence="2 6" id="KW-0812">Transmembrane</keyword>
<evidence type="ECO:0000313" key="9">
    <source>
        <dbReference type="Proteomes" id="UP001162131"/>
    </source>
</evidence>
<dbReference type="Pfam" id="PF02453">
    <property type="entry name" value="Reticulon"/>
    <property type="match status" value="1"/>
</dbReference>
<feature type="transmembrane region" description="Helical" evidence="6">
    <location>
        <begin position="107"/>
        <end position="140"/>
    </location>
</feature>
<evidence type="ECO:0000256" key="3">
    <source>
        <dbReference type="ARBA" id="ARBA00022824"/>
    </source>
</evidence>
<proteinExistence type="predicted"/>
<dbReference type="GO" id="GO:0005789">
    <property type="term" value="C:endoplasmic reticulum membrane"/>
    <property type="evidence" value="ECO:0007669"/>
    <property type="project" value="UniProtKB-SubCell"/>
</dbReference>
<dbReference type="PROSITE" id="PS50845">
    <property type="entry name" value="RETICULON"/>
    <property type="match status" value="1"/>
</dbReference>
<keyword evidence="4 6" id="KW-1133">Transmembrane helix</keyword>
<keyword evidence="9" id="KW-1185">Reference proteome</keyword>
<evidence type="ECO:0000256" key="6">
    <source>
        <dbReference type="RuleBase" id="RU363132"/>
    </source>
</evidence>
<protein>
    <recommendedName>
        <fullName evidence="6">Reticulon-like protein</fullName>
    </recommendedName>
</protein>
<sequence length="182" mass="20539">MAEGWEKVHSILSWKEPKLSGLVFGCLNLVFYLIVFGDCSLIEILSYICLSNLVVVFIYQTINPSTFPDDEYEFVSREVLEDLIAFGNDLFHKTFGKIYSLKSTENVIQVLLALFIATFVSGLFSTAGFLWLATILAFVVPIAYSSQKEQVDSQIQFVKGNWDGVKNQVKAMIPKARSCQRD</sequence>
<dbReference type="InterPro" id="IPR046964">
    <property type="entry name" value="RTN1-4"/>
</dbReference>
<feature type="transmembrane region" description="Helical" evidence="6">
    <location>
        <begin position="44"/>
        <end position="62"/>
    </location>
</feature>